<dbReference type="OrthoDB" id="6343311at2759"/>
<evidence type="ECO:0000313" key="6">
    <source>
        <dbReference type="Proteomes" id="UP000494165"/>
    </source>
</evidence>
<dbReference type="SUPFAM" id="SSF52058">
    <property type="entry name" value="L domain-like"/>
    <property type="match status" value="2"/>
</dbReference>
<dbReference type="GO" id="GO:0005886">
    <property type="term" value="C:plasma membrane"/>
    <property type="evidence" value="ECO:0007669"/>
    <property type="project" value="TreeGrafter"/>
</dbReference>
<evidence type="ECO:0000256" key="3">
    <source>
        <dbReference type="ARBA" id="ARBA00022737"/>
    </source>
</evidence>
<proteinExistence type="predicted"/>
<dbReference type="PANTHER" id="PTHR24369">
    <property type="entry name" value="ANTIGEN BSP, PUTATIVE-RELATED"/>
    <property type="match status" value="1"/>
</dbReference>
<dbReference type="AlphaFoldDB" id="A0A8S1CJ28"/>
<reference evidence="5 6" key="1">
    <citation type="submission" date="2020-04" db="EMBL/GenBank/DDBJ databases">
        <authorList>
            <person name="Alioto T."/>
            <person name="Alioto T."/>
            <person name="Gomez Garrido J."/>
        </authorList>
    </citation>
    <scope>NUCLEOTIDE SEQUENCE [LARGE SCALE GENOMIC DNA]</scope>
</reference>
<keyword evidence="3" id="KW-0677">Repeat</keyword>
<dbReference type="Gene3D" id="3.80.10.10">
    <property type="entry name" value="Ribonuclease Inhibitor"/>
    <property type="match status" value="2"/>
</dbReference>
<accession>A0A8S1CJ28</accession>
<keyword evidence="6" id="KW-1185">Reference proteome</keyword>
<dbReference type="InterPro" id="IPR050541">
    <property type="entry name" value="LRR_TM_domain-containing"/>
</dbReference>
<comment type="caution">
    <text evidence="5">The sequence shown here is derived from an EMBL/GenBank/DDBJ whole genome shotgun (WGS) entry which is preliminary data.</text>
</comment>
<dbReference type="PANTHER" id="PTHR24369:SF210">
    <property type="entry name" value="CHAOPTIN-RELATED"/>
    <property type="match status" value="1"/>
</dbReference>
<evidence type="ECO:0000313" key="5">
    <source>
        <dbReference type="EMBL" id="CAB3370329.1"/>
    </source>
</evidence>
<dbReference type="EMBL" id="CADEPI010000052">
    <property type="protein sequence ID" value="CAB3370329.1"/>
    <property type="molecule type" value="Genomic_DNA"/>
</dbReference>
<evidence type="ECO:0000256" key="4">
    <source>
        <dbReference type="SAM" id="SignalP"/>
    </source>
</evidence>
<organism evidence="5 6">
    <name type="scientific">Cloeon dipterum</name>
    <dbReference type="NCBI Taxonomy" id="197152"/>
    <lineage>
        <taxon>Eukaryota</taxon>
        <taxon>Metazoa</taxon>
        <taxon>Ecdysozoa</taxon>
        <taxon>Arthropoda</taxon>
        <taxon>Hexapoda</taxon>
        <taxon>Insecta</taxon>
        <taxon>Pterygota</taxon>
        <taxon>Palaeoptera</taxon>
        <taxon>Ephemeroptera</taxon>
        <taxon>Pisciforma</taxon>
        <taxon>Baetidae</taxon>
        <taxon>Cloeon</taxon>
    </lineage>
</organism>
<evidence type="ECO:0000256" key="1">
    <source>
        <dbReference type="ARBA" id="ARBA00022614"/>
    </source>
</evidence>
<gene>
    <name evidence="5" type="ORF">CLODIP_2_CD10657</name>
</gene>
<dbReference type="InterPro" id="IPR032675">
    <property type="entry name" value="LRR_dom_sf"/>
</dbReference>
<keyword evidence="2 4" id="KW-0732">Signal</keyword>
<evidence type="ECO:0000256" key="2">
    <source>
        <dbReference type="ARBA" id="ARBA00022729"/>
    </source>
</evidence>
<feature type="signal peptide" evidence="4">
    <location>
        <begin position="1"/>
        <end position="30"/>
    </location>
</feature>
<sequence length="468" mass="51900">MVQWQQQAPLWRQNAQLFFALLLTLQAASTRPAEVGSAEQEAAQHCLREGLRLTCEGQLPVAPGPDVVDVRLNDWPEIIFDPRLLGASFGHVKNLSIHGEPNTIRRFTHVFPAGLGLQMLNISHLGLVSLEPAGLFDYLAASLTVLDVSHNQLHYLAHTTLTPLLNLRLAYFEGNPWKCTLELTWLLNASQTSLLTDLSTWECGPSYQGKSVLPVLQMQRTLSSQCPSKTPYNCSCTLTNVVPAMKPGGGVLSDQLFPVITVNCTARGLYRAPPYLPANTTTLILSKNMISDVRPLAMNPYYRQVKDVYLDSNQIRSIATLEGTDWLTTCRVFSLRNNFLSQIPVYAITNGLGKNKNLAQLFLGNNPWVCDCMFTPGFQDLLAQYQSVIKDAGDIRCALREGDENSLQPIRHLSRSLLCQEPKGGLSGLDILNVSLALCIMLVLGKLAYDYWSFKTSGRLPWLVAKMP</sequence>
<evidence type="ECO:0008006" key="7">
    <source>
        <dbReference type="Google" id="ProtNLM"/>
    </source>
</evidence>
<protein>
    <recommendedName>
        <fullName evidence="7">LRRCT domain-containing protein</fullName>
    </recommendedName>
</protein>
<keyword evidence="1" id="KW-0433">Leucine-rich repeat</keyword>
<dbReference type="Proteomes" id="UP000494165">
    <property type="component" value="Unassembled WGS sequence"/>
</dbReference>
<name>A0A8S1CJ28_9INSE</name>
<feature type="chain" id="PRO_5035816789" description="LRRCT domain-containing protein" evidence="4">
    <location>
        <begin position="31"/>
        <end position="468"/>
    </location>
</feature>